<dbReference type="RefSeq" id="WP_184481653.1">
    <property type="nucleotide sequence ID" value="NZ_JACHIV010000001.1"/>
</dbReference>
<evidence type="ECO:0000256" key="4">
    <source>
        <dbReference type="PROSITE-ProRule" id="PRU00335"/>
    </source>
</evidence>
<dbReference type="Pfam" id="PF16925">
    <property type="entry name" value="TetR_C_13"/>
    <property type="match status" value="1"/>
</dbReference>
<keyword evidence="2 4" id="KW-0238">DNA-binding</keyword>
<dbReference type="InterPro" id="IPR036271">
    <property type="entry name" value="Tet_transcr_reg_TetR-rel_C_sf"/>
</dbReference>
<keyword evidence="7" id="KW-1185">Reference proteome</keyword>
<gene>
    <name evidence="6" type="ORF">BJ969_004450</name>
</gene>
<evidence type="ECO:0000313" key="6">
    <source>
        <dbReference type="EMBL" id="MBB5071362.1"/>
    </source>
</evidence>
<dbReference type="InterPro" id="IPR009057">
    <property type="entry name" value="Homeodomain-like_sf"/>
</dbReference>
<proteinExistence type="predicted"/>
<dbReference type="EMBL" id="JACHIV010000001">
    <property type="protein sequence ID" value="MBB5071362.1"/>
    <property type="molecule type" value="Genomic_DNA"/>
</dbReference>
<feature type="domain" description="HTH tetR-type" evidence="5">
    <location>
        <begin position="11"/>
        <end position="71"/>
    </location>
</feature>
<dbReference type="SUPFAM" id="SSF46689">
    <property type="entry name" value="Homeodomain-like"/>
    <property type="match status" value="1"/>
</dbReference>
<dbReference type="SUPFAM" id="SSF48498">
    <property type="entry name" value="Tetracyclin repressor-like, C-terminal domain"/>
    <property type="match status" value="1"/>
</dbReference>
<dbReference type="Proteomes" id="UP000580474">
    <property type="component" value="Unassembled WGS sequence"/>
</dbReference>
<dbReference type="InterPro" id="IPR001647">
    <property type="entry name" value="HTH_TetR"/>
</dbReference>
<dbReference type="InterPro" id="IPR011075">
    <property type="entry name" value="TetR_C"/>
</dbReference>
<keyword evidence="1" id="KW-0805">Transcription regulation</keyword>
<evidence type="ECO:0000256" key="3">
    <source>
        <dbReference type="ARBA" id="ARBA00023163"/>
    </source>
</evidence>
<evidence type="ECO:0000313" key="7">
    <source>
        <dbReference type="Proteomes" id="UP000580474"/>
    </source>
</evidence>
<evidence type="ECO:0000259" key="5">
    <source>
        <dbReference type="PROSITE" id="PS50977"/>
    </source>
</evidence>
<comment type="caution">
    <text evidence="6">The sequence shown here is derived from an EMBL/GenBank/DDBJ whole genome shotgun (WGS) entry which is preliminary data.</text>
</comment>
<dbReference type="PROSITE" id="PS50977">
    <property type="entry name" value="HTH_TETR_2"/>
    <property type="match status" value="1"/>
</dbReference>
<feature type="DNA-binding region" description="H-T-H motif" evidence="4">
    <location>
        <begin position="34"/>
        <end position="53"/>
    </location>
</feature>
<dbReference type="PANTHER" id="PTHR47506:SF6">
    <property type="entry name" value="HTH-TYPE TRANSCRIPTIONAL REPRESSOR NEMR"/>
    <property type="match status" value="1"/>
</dbReference>
<dbReference type="Gene3D" id="1.10.357.10">
    <property type="entry name" value="Tetracycline Repressor, domain 2"/>
    <property type="match status" value="1"/>
</dbReference>
<dbReference type="AlphaFoldDB" id="A0A840NQG4"/>
<dbReference type="Pfam" id="PF00440">
    <property type="entry name" value="TetR_N"/>
    <property type="match status" value="1"/>
</dbReference>
<sequence length="213" mass="23255">MSPRRSAAEARATRARIIHRATEIASEEGLEGVTIGRLAGELEMSKSGVLGHFGTKEALQASTLDDAFANFWRRVVEAAEQHRPGMPRLHALCENSVTFLATLELPGGCLLTAASSEFDGRPGLVRDAVAQRWSWWRGRLRDELAAAADHGELPAHVDVDQAVFEIIAVGLALNQALQLDHDPRAVDRAHRAIHRILEAAPEQARAPQTARDE</sequence>
<dbReference type="PANTHER" id="PTHR47506">
    <property type="entry name" value="TRANSCRIPTIONAL REGULATORY PROTEIN"/>
    <property type="match status" value="1"/>
</dbReference>
<organism evidence="6 7">
    <name type="scientific">Saccharopolyspora gloriosae</name>
    <dbReference type="NCBI Taxonomy" id="455344"/>
    <lineage>
        <taxon>Bacteria</taxon>
        <taxon>Bacillati</taxon>
        <taxon>Actinomycetota</taxon>
        <taxon>Actinomycetes</taxon>
        <taxon>Pseudonocardiales</taxon>
        <taxon>Pseudonocardiaceae</taxon>
        <taxon>Saccharopolyspora</taxon>
    </lineage>
</organism>
<keyword evidence="3" id="KW-0804">Transcription</keyword>
<evidence type="ECO:0000256" key="1">
    <source>
        <dbReference type="ARBA" id="ARBA00023015"/>
    </source>
</evidence>
<evidence type="ECO:0000256" key="2">
    <source>
        <dbReference type="ARBA" id="ARBA00023125"/>
    </source>
</evidence>
<protein>
    <submittedName>
        <fullName evidence="6">AcrR family transcriptional regulator</fullName>
    </submittedName>
</protein>
<dbReference type="GO" id="GO:0003677">
    <property type="term" value="F:DNA binding"/>
    <property type="evidence" value="ECO:0007669"/>
    <property type="project" value="UniProtKB-UniRule"/>
</dbReference>
<name>A0A840NQG4_9PSEU</name>
<reference evidence="6 7" key="1">
    <citation type="submission" date="2020-08" db="EMBL/GenBank/DDBJ databases">
        <title>Sequencing the genomes of 1000 actinobacteria strains.</title>
        <authorList>
            <person name="Klenk H.-P."/>
        </authorList>
    </citation>
    <scope>NUCLEOTIDE SEQUENCE [LARGE SCALE GENOMIC DNA]</scope>
    <source>
        <strain evidence="6 7">DSM 45582</strain>
    </source>
</reference>
<accession>A0A840NQG4</accession>
<dbReference type="Gene3D" id="1.10.10.60">
    <property type="entry name" value="Homeodomain-like"/>
    <property type="match status" value="1"/>
</dbReference>